<comment type="caution">
    <text evidence="3">The sequence shown here is derived from an EMBL/GenBank/DDBJ whole genome shotgun (WGS) entry which is preliminary data.</text>
</comment>
<gene>
    <name evidence="3" type="ORF">ACFY8C_07590</name>
</gene>
<dbReference type="EMBL" id="JBIBDZ010000002">
    <property type="protein sequence ID" value="MFF5918191.1"/>
    <property type="molecule type" value="Genomic_DNA"/>
</dbReference>
<evidence type="ECO:0008006" key="5">
    <source>
        <dbReference type="Google" id="ProtNLM"/>
    </source>
</evidence>
<evidence type="ECO:0000313" key="3">
    <source>
        <dbReference type="EMBL" id="MFF5918191.1"/>
    </source>
</evidence>
<reference evidence="3 4" key="1">
    <citation type="submission" date="2024-10" db="EMBL/GenBank/DDBJ databases">
        <title>The Natural Products Discovery Center: Release of the First 8490 Sequenced Strains for Exploring Actinobacteria Biosynthetic Diversity.</title>
        <authorList>
            <person name="Kalkreuter E."/>
            <person name="Kautsar S.A."/>
            <person name="Yang D."/>
            <person name="Bader C.D."/>
            <person name="Teijaro C.N."/>
            <person name="Fluegel L."/>
            <person name="Davis C.M."/>
            <person name="Simpson J.R."/>
            <person name="Lauterbach L."/>
            <person name="Steele A.D."/>
            <person name="Gui C."/>
            <person name="Meng S."/>
            <person name="Li G."/>
            <person name="Viehrig K."/>
            <person name="Ye F."/>
            <person name="Su P."/>
            <person name="Kiefer A.F."/>
            <person name="Nichols A."/>
            <person name="Cepeda A.J."/>
            <person name="Yan W."/>
            <person name="Fan B."/>
            <person name="Jiang Y."/>
            <person name="Adhikari A."/>
            <person name="Zheng C.-J."/>
            <person name="Schuster L."/>
            <person name="Cowan T.M."/>
            <person name="Smanski M.J."/>
            <person name="Chevrette M.G."/>
            <person name="De Carvalho L.P.S."/>
            <person name="Shen B."/>
        </authorList>
    </citation>
    <scope>NUCLEOTIDE SEQUENCE [LARGE SCALE GENOMIC DNA]</scope>
    <source>
        <strain evidence="3 4">NPDC012605</strain>
    </source>
</reference>
<feature type="chain" id="PRO_5045459270" description="Collagen-like protein" evidence="2">
    <location>
        <begin position="27"/>
        <end position="132"/>
    </location>
</feature>
<proteinExistence type="predicted"/>
<feature type="region of interest" description="Disordered" evidence="1">
    <location>
        <begin position="73"/>
        <end position="132"/>
    </location>
</feature>
<dbReference type="RefSeq" id="WP_388305753.1">
    <property type="nucleotide sequence ID" value="NZ_JBIBDZ010000002.1"/>
</dbReference>
<evidence type="ECO:0000256" key="2">
    <source>
        <dbReference type="SAM" id="SignalP"/>
    </source>
</evidence>
<keyword evidence="4" id="KW-1185">Reference proteome</keyword>
<keyword evidence="2" id="KW-0732">Signal</keyword>
<feature type="signal peptide" evidence="2">
    <location>
        <begin position="1"/>
        <end position="26"/>
    </location>
</feature>
<dbReference type="Proteomes" id="UP001602370">
    <property type="component" value="Unassembled WGS sequence"/>
</dbReference>
<evidence type="ECO:0000256" key="1">
    <source>
        <dbReference type="SAM" id="MobiDB-lite"/>
    </source>
</evidence>
<accession>A0ABW6XL61</accession>
<sequence length="132" mass="13070">MRYIRGLLVALSAGALSLGMMGTSQADTDQSNQSLDHSCQNSTFGSCSQEVNYAPELLGDISLSGENGLLGPTGLLGPSGLLGPTGLVGPTGLLGRTATGATTAAKDATTTTPATTSTKGATGKTALAKPTR</sequence>
<organism evidence="3 4">
    <name type="scientific">Streptomyces flavochromogenes</name>
    <dbReference type="NCBI Taxonomy" id="68199"/>
    <lineage>
        <taxon>Bacteria</taxon>
        <taxon>Bacillati</taxon>
        <taxon>Actinomycetota</taxon>
        <taxon>Actinomycetes</taxon>
        <taxon>Kitasatosporales</taxon>
        <taxon>Streptomycetaceae</taxon>
        <taxon>Streptomyces</taxon>
    </lineage>
</organism>
<name>A0ABW6XL61_9ACTN</name>
<protein>
    <recommendedName>
        <fullName evidence="5">Collagen-like protein</fullName>
    </recommendedName>
</protein>
<evidence type="ECO:0000313" key="4">
    <source>
        <dbReference type="Proteomes" id="UP001602370"/>
    </source>
</evidence>